<proteinExistence type="predicted"/>
<feature type="transmembrane region" description="Helical" evidence="8">
    <location>
        <begin position="127"/>
        <end position="145"/>
    </location>
</feature>
<reference evidence="10" key="1">
    <citation type="journal article" date="2019" name="Int. J. Syst. Evol. Microbiol.">
        <title>The Global Catalogue of Microorganisms (GCM) 10K type strain sequencing project: providing services to taxonomists for standard genome sequencing and annotation.</title>
        <authorList>
            <consortium name="The Broad Institute Genomics Platform"/>
            <consortium name="The Broad Institute Genome Sequencing Center for Infectious Disease"/>
            <person name="Wu L."/>
            <person name="Ma J."/>
        </authorList>
    </citation>
    <scope>NUCLEOTIDE SEQUENCE [LARGE SCALE GENOMIC DNA]</scope>
    <source>
        <strain evidence="10">CCUG 57263</strain>
    </source>
</reference>
<dbReference type="Pfam" id="PF06081">
    <property type="entry name" value="ArAE_1"/>
    <property type="match status" value="1"/>
</dbReference>
<feature type="region of interest" description="Disordered" evidence="7">
    <location>
        <begin position="342"/>
        <end position="361"/>
    </location>
</feature>
<dbReference type="EMBL" id="JBHTIU010000063">
    <property type="protein sequence ID" value="MFD0870873.1"/>
    <property type="molecule type" value="Genomic_DNA"/>
</dbReference>
<comment type="subcellular location">
    <subcellularLocation>
        <location evidence="1">Cell membrane</location>
        <topology evidence="1">Multi-pass membrane protein</topology>
    </subcellularLocation>
</comment>
<evidence type="ECO:0000256" key="2">
    <source>
        <dbReference type="ARBA" id="ARBA00022475"/>
    </source>
</evidence>
<evidence type="ECO:0000256" key="3">
    <source>
        <dbReference type="ARBA" id="ARBA00022692"/>
    </source>
</evidence>
<dbReference type="PANTHER" id="PTHR40064">
    <property type="entry name" value="MEMBRANE PROTEIN-RELATED"/>
    <property type="match status" value="1"/>
</dbReference>
<keyword evidence="2" id="KW-1003">Cell membrane</keyword>
<evidence type="ECO:0000256" key="7">
    <source>
        <dbReference type="SAM" id="MobiDB-lite"/>
    </source>
</evidence>
<feature type="transmembrane region" description="Helical" evidence="8">
    <location>
        <begin position="100"/>
        <end position="121"/>
    </location>
</feature>
<dbReference type="InterPro" id="IPR010343">
    <property type="entry name" value="ArAE_1"/>
</dbReference>
<evidence type="ECO:0000313" key="9">
    <source>
        <dbReference type="EMBL" id="MFD0870873.1"/>
    </source>
</evidence>
<feature type="transmembrane region" description="Helical" evidence="8">
    <location>
        <begin position="12"/>
        <end position="39"/>
    </location>
</feature>
<protein>
    <submittedName>
        <fullName evidence="9">Aromatic acid exporter family protein</fullName>
    </submittedName>
</protein>
<accession>A0ABW3DEX8</accession>
<dbReference type="InterPro" id="IPR052984">
    <property type="entry name" value="UPF0421"/>
</dbReference>
<feature type="coiled-coil region" evidence="6">
    <location>
        <begin position="185"/>
        <end position="212"/>
    </location>
</feature>
<keyword evidence="5 8" id="KW-0472">Membrane</keyword>
<evidence type="ECO:0000313" key="10">
    <source>
        <dbReference type="Proteomes" id="UP001597120"/>
    </source>
</evidence>
<evidence type="ECO:0000256" key="5">
    <source>
        <dbReference type="ARBA" id="ARBA00023136"/>
    </source>
</evidence>
<keyword evidence="4 8" id="KW-1133">Transmembrane helix</keyword>
<keyword evidence="6" id="KW-0175">Coiled coil</keyword>
<gene>
    <name evidence="9" type="ORF">ACFQ03_17160</name>
</gene>
<sequence length="361" mass="41065">MELGARVLKTGVAVTLALYICALLGLTPAIIGAVAAIFTMQPSIYRSWRHILDQVQTNVLGAGLALLAGMFFSNEPIAIGLICIVVIMVCIKLKMESTIGLTLVTVIAVMDVAGDASVHWLFAVNRFLVIMIGIGSAFLVNIAFFPPQHEKHFLKQVRFVFGQLSLLLRTSISVEMKESVFKKQREELLKALHKLEDIYEMFEEERKKLGKRGKRTLSGVRLLVVYKQMLRTLRKGLDVQETVGRYYFHADDGRMDDRFDRQLEELIKHHELVLLKFEGKLKAHGTVPNRSEESSEAFLQEMMRNRTLDEEHSSRLILVAATIYDYGCQITRLDRVVNNYLDKNQSGRSNRPNRRRTAERA</sequence>
<evidence type="ECO:0000256" key="6">
    <source>
        <dbReference type="SAM" id="Coils"/>
    </source>
</evidence>
<organism evidence="9 10">
    <name type="scientific">Paenibacillus residui</name>
    <dbReference type="NCBI Taxonomy" id="629724"/>
    <lineage>
        <taxon>Bacteria</taxon>
        <taxon>Bacillati</taxon>
        <taxon>Bacillota</taxon>
        <taxon>Bacilli</taxon>
        <taxon>Bacillales</taxon>
        <taxon>Paenibacillaceae</taxon>
        <taxon>Paenibacillus</taxon>
    </lineage>
</organism>
<feature type="transmembrane region" description="Helical" evidence="8">
    <location>
        <begin position="77"/>
        <end position="93"/>
    </location>
</feature>
<keyword evidence="3 8" id="KW-0812">Transmembrane</keyword>
<comment type="caution">
    <text evidence="9">The sequence shown here is derived from an EMBL/GenBank/DDBJ whole genome shotgun (WGS) entry which is preliminary data.</text>
</comment>
<evidence type="ECO:0000256" key="1">
    <source>
        <dbReference type="ARBA" id="ARBA00004651"/>
    </source>
</evidence>
<dbReference type="PANTHER" id="PTHR40064:SF1">
    <property type="entry name" value="MEMBRANE PROTEIN"/>
    <property type="match status" value="1"/>
</dbReference>
<keyword evidence="10" id="KW-1185">Reference proteome</keyword>
<evidence type="ECO:0000256" key="4">
    <source>
        <dbReference type="ARBA" id="ARBA00022989"/>
    </source>
</evidence>
<evidence type="ECO:0000256" key="8">
    <source>
        <dbReference type="SAM" id="Phobius"/>
    </source>
</evidence>
<dbReference type="RefSeq" id="WP_144934761.1">
    <property type="nucleotide sequence ID" value="NZ_JBHTIU010000063.1"/>
</dbReference>
<name>A0ABW3DEX8_9BACL</name>
<dbReference type="Proteomes" id="UP001597120">
    <property type="component" value="Unassembled WGS sequence"/>
</dbReference>